<dbReference type="PANTHER" id="PTHR22904:SF523">
    <property type="entry name" value="STRESS-INDUCED-PHOSPHOPROTEIN 1"/>
    <property type="match status" value="1"/>
</dbReference>
<feature type="region of interest" description="Disordered" evidence="4">
    <location>
        <begin position="1"/>
        <end position="21"/>
    </location>
</feature>
<reference evidence="5 6" key="1">
    <citation type="journal article" date="2017" name="ISME J.">
        <title>Potential for microbial H2 and metal transformations associated with novel bacteria and archaea in deep terrestrial subsurface sediments.</title>
        <authorList>
            <person name="Hernsdorf A.W."/>
            <person name="Amano Y."/>
            <person name="Miyakawa K."/>
            <person name="Ise K."/>
            <person name="Suzuki Y."/>
            <person name="Anantharaman K."/>
            <person name="Probst A."/>
            <person name="Burstein D."/>
            <person name="Thomas B.C."/>
            <person name="Banfield J.F."/>
        </authorList>
    </citation>
    <scope>NUCLEOTIDE SEQUENCE [LARGE SCALE GENOMIC DNA]</scope>
    <source>
        <strain evidence="5">HGW-Wallbacteria-1</strain>
    </source>
</reference>
<dbReference type="PROSITE" id="PS50005">
    <property type="entry name" value="TPR"/>
    <property type="match status" value="3"/>
</dbReference>
<protein>
    <submittedName>
        <fullName evidence="5">Uncharacterized protein</fullName>
    </submittedName>
</protein>
<dbReference type="InterPro" id="IPR013105">
    <property type="entry name" value="TPR_2"/>
</dbReference>
<dbReference type="AlphaFoldDB" id="A0A2N1PQD3"/>
<evidence type="ECO:0000256" key="4">
    <source>
        <dbReference type="SAM" id="MobiDB-lite"/>
    </source>
</evidence>
<feature type="region of interest" description="Disordered" evidence="4">
    <location>
        <begin position="430"/>
        <end position="471"/>
    </location>
</feature>
<evidence type="ECO:0000256" key="2">
    <source>
        <dbReference type="ARBA" id="ARBA00022803"/>
    </source>
</evidence>
<comment type="caution">
    <text evidence="5">The sequence shown here is derived from an EMBL/GenBank/DDBJ whole genome shotgun (WGS) entry which is preliminary data.</text>
</comment>
<feature type="compositionally biased region" description="Basic and acidic residues" evidence="4">
    <location>
        <begin position="287"/>
        <end position="312"/>
    </location>
</feature>
<organism evidence="5 6">
    <name type="scientific">Candidatus Wallbacteria bacterium HGW-Wallbacteria-1</name>
    <dbReference type="NCBI Taxonomy" id="2013854"/>
    <lineage>
        <taxon>Bacteria</taxon>
        <taxon>Candidatus Walliibacteriota</taxon>
    </lineage>
</organism>
<dbReference type="SMART" id="SM00028">
    <property type="entry name" value="TPR"/>
    <property type="match status" value="5"/>
</dbReference>
<dbReference type="Pfam" id="PF07719">
    <property type="entry name" value="TPR_2"/>
    <property type="match status" value="1"/>
</dbReference>
<feature type="repeat" description="TPR" evidence="3">
    <location>
        <begin position="686"/>
        <end position="719"/>
    </location>
</feature>
<dbReference type="InterPro" id="IPR011990">
    <property type="entry name" value="TPR-like_helical_dom_sf"/>
</dbReference>
<dbReference type="InterPro" id="IPR019734">
    <property type="entry name" value="TPR_rpt"/>
</dbReference>
<dbReference type="PANTHER" id="PTHR22904">
    <property type="entry name" value="TPR REPEAT CONTAINING PROTEIN"/>
    <property type="match status" value="1"/>
</dbReference>
<feature type="region of interest" description="Disordered" evidence="4">
    <location>
        <begin position="202"/>
        <end position="316"/>
    </location>
</feature>
<dbReference type="SUPFAM" id="SSF48452">
    <property type="entry name" value="TPR-like"/>
    <property type="match status" value="1"/>
</dbReference>
<dbReference type="Gene3D" id="1.25.40.10">
    <property type="entry name" value="Tetratricopeptide repeat domain"/>
    <property type="match status" value="2"/>
</dbReference>
<feature type="compositionally biased region" description="Low complexity" evidence="4">
    <location>
        <begin position="236"/>
        <end position="251"/>
    </location>
</feature>
<gene>
    <name evidence="5" type="ORF">CVV64_09055</name>
</gene>
<dbReference type="Pfam" id="PF13181">
    <property type="entry name" value="TPR_8"/>
    <property type="match status" value="1"/>
</dbReference>
<keyword evidence="1" id="KW-0677">Repeat</keyword>
<name>A0A2N1PQD3_9BACT</name>
<dbReference type="Proteomes" id="UP000233256">
    <property type="component" value="Unassembled WGS sequence"/>
</dbReference>
<evidence type="ECO:0000256" key="1">
    <source>
        <dbReference type="ARBA" id="ARBA00022737"/>
    </source>
</evidence>
<feature type="repeat" description="TPR" evidence="3">
    <location>
        <begin position="810"/>
        <end position="843"/>
    </location>
</feature>
<accession>A0A2N1PQD3</accession>
<feature type="compositionally biased region" description="Polar residues" evidence="4">
    <location>
        <begin position="219"/>
        <end position="235"/>
    </location>
</feature>
<sequence>MIASEETLSESDVQKSEPVNMKIEALLSQNPSGVDKVEKSQSDDPTMRVRRRGMIKVRSRGRLFIGIPLAGDFKFRKVKTPNQLIIRVDGQLWEGEWDFDRPGPPLKFVRVVKKENGFVMVFGFATKYDGSVQVDRVEKGLNVIFNEGSLNLESLVEDGVVKGPGETGMILNSSSGNSASDTAIADTGGKIPSVLKPGYLAVSDSSSEPGSASVDKSVFPTSGKSHSGNSGNRVASSITSSESVSGRTAPEPAAPAPAITAVSAQPSEDAEDVGTAVGTAAAAASATEDKADTGDRPDPIRPRSGDTGRVEPLDPSIARMTDLKTFAMVNGRRVIGLFDRPVKARMIKASSQVIVAVENAAYTGSEPVKMVFEDPVKVIRCNTGSGVLRIITVLTGKAQATMKVEAGRVIIDFIKPGQDGMDRVEKLSMLGRRKSMRESGSDSQTDGDEVEMGTNTSSEGGKAASEVDKVESRRLVVDEPARDMSQDALLDSAQDRLRAEAVQGGAVVTGQELLNGSAGQVVEHVFGAGGPPFEYADSTTIGRALEDAERLKKAHDLFIEGLALAERGDWIGACESYAGSLGLVPHDVNVIRAMNIATPKKEAQEFYLEANGLGSSDEWHKAAWAYSQAMKKDPTNPKYSYAYENARKLSEVMRIFDEGVIFYNGGHFGKAIEAFRTVTRDRPDWARGHLQLGMAYDAKKWIKAAVMAYQRGIRIEPNNGEILHALDLARKKLTVQTLYENGKRFEEKGDLDRAVEEFRKALALEREYRDLAGDKFDTYLSEARKLFGEGRLSDGLDFSDKAIRARPEDVEGHYWKGKCLMGLGRVAEAVVEFKKVIELDPKNNKTIADLMGE</sequence>
<evidence type="ECO:0000313" key="5">
    <source>
        <dbReference type="EMBL" id="PKK90502.1"/>
    </source>
</evidence>
<keyword evidence="2 3" id="KW-0802">TPR repeat</keyword>
<feature type="compositionally biased region" description="Low complexity" evidence="4">
    <location>
        <begin position="273"/>
        <end position="286"/>
    </location>
</feature>
<feature type="repeat" description="TPR" evidence="3">
    <location>
        <begin position="735"/>
        <end position="768"/>
    </location>
</feature>
<dbReference type="EMBL" id="PGXC01000005">
    <property type="protein sequence ID" value="PKK90502.1"/>
    <property type="molecule type" value="Genomic_DNA"/>
</dbReference>
<dbReference type="GO" id="GO:0051879">
    <property type="term" value="F:Hsp90 protein binding"/>
    <property type="evidence" value="ECO:0007669"/>
    <property type="project" value="TreeGrafter"/>
</dbReference>
<proteinExistence type="predicted"/>
<evidence type="ECO:0000313" key="6">
    <source>
        <dbReference type="Proteomes" id="UP000233256"/>
    </source>
</evidence>
<evidence type="ECO:0000256" key="3">
    <source>
        <dbReference type="PROSITE-ProRule" id="PRU00339"/>
    </source>
</evidence>